<dbReference type="InterPro" id="IPR043744">
    <property type="entry name" value="DUF5689"/>
</dbReference>
<comment type="caution">
    <text evidence="2">The sequence shown here is derived from an EMBL/GenBank/DDBJ whole genome shotgun (WGS) entry which is preliminary data.</text>
</comment>
<name>A0A3D5J4E4_9FLAO</name>
<dbReference type="EMBL" id="DPMF01000401">
    <property type="protein sequence ID" value="HCV82833.1"/>
    <property type="molecule type" value="Genomic_DNA"/>
</dbReference>
<evidence type="ECO:0000259" key="1">
    <source>
        <dbReference type="Pfam" id="PF18942"/>
    </source>
</evidence>
<reference evidence="2 3" key="1">
    <citation type="journal article" date="2018" name="Nat. Biotechnol.">
        <title>A standardized bacterial taxonomy based on genome phylogeny substantially revises the tree of life.</title>
        <authorList>
            <person name="Parks D.H."/>
            <person name="Chuvochina M."/>
            <person name="Waite D.W."/>
            <person name="Rinke C."/>
            <person name="Skarshewski A."/>
            <person name="Chaumeil P.A."/>
            <person name="Hugenholtz P."/>
        </authorList>
    </citation>
    <scope>NUCLEOTIDE SEQUENCE [LARGE SCALE GENOMIC DNA]</scope>
    <source>
        <strain evidence="2">UBA9359</strain>
    </source>
</reference>
<gene>
    <name evidence="2" type="ORF">DGQ38_17480</name>
</gene>
<organism evidence="2 3">
    <name type="scientific">Zunongwangia profunda</name>
    <dbReference type="NCBI Taxonomy" id="398743"/>
    <lineage>
        <taxon>Bacteria</taxon>
        <taxon>Pseudomonadati</taxon>
        <taxon>Bacteroidota</taxon>
        <taxon>Flavobacteriia</taxon>
        <taxon>Flavobacteriales</taxon>
        <taxon>Flavobacteriaceae</taxon>
        <taxon>Zunongwangia</taxon>
    </lineage>
</organism>
<proteinExistence type="predicted"/>
<feature type="non-terminal residue" evidence="2">
    <location>
        <position position="200"/>
    </location>
</feature>
<feature type="domain" description="DUF5689" evidence="1">
    <location>
        <begin position="22"/>
        <end position="184"/>
    </location>
</feature>
<accession>A0A3D5J4E4</accession>
<protein>
    <recommendedName>
        <fullName evidence="1">DUF5689 domain-containing protein</fullName>
    </recommendedName>
</protein>
<dbReference type="AlphaFoldDB" id="A0A3D5J4E4"/>
<evidence type="ECO:0000313" key="2">
    <source>
        <dbReference type="EMBL" id="HCV82833.1"/>
    </source>
</evidence>
<evidence type="ECO:0000313" key="3">
    <source>
        <dbReference type="Proteomes" id="UP000264330"/>
    </source>
</evidence>
<dbReference type="Proteomes" id="UP000264330">
    <property type="component" value="Unassembled WGS sequence"/>
</dbReference>
<sequence>MKTDDYEVPQSQLPENVSTEGTKISLRAVKNSYNEETGEIYTFSGDQYFEAYVISSDRAGNFYNELILQDHPENPEAGIQILIDENALYQRYNFGRKVFVKLNGLSISKNNGLIQLGKQNRGDLDPIVSSEIDEHLIRSEIVEEIIPLQINIGDFSSDLLSTYVQLNHIQFNRNLFSPSNSTFAAEVFDQYDGLRQIEEC</sequence>
<dbReference type="Pfam" id="PF18942">
    <property type="entry name" value="DUF5689"/>
    <property type="match status" value="1"/>
</dbReference>